<evidence type="ECO:0000313" key="11">
    <source>
        <dbReference type="EMBL" id="KAL3397364.1"/>
    </source>
</evidence>
<evidence type="ECO:0000313" key="12">
    <source>
        <dbReference type="Proteomes" id="UP001627154"/>
    </source>
</evidence>
<dbReference type="Gene3D" id="3.90.920.10">
    <property type="entry name" value="DNA primase, PRIM domain"/>
    <property type="match status" value="1"/>
</dbReference>
<dbReference type="GO" id="GO:0046872">
    <property type="term" value="F:metal ion binding"/>
    <property type="evidence" value="ECO:0007669"/>
    <property type="project" value="UniProtKB-KW"/>
</dbReference>
<dbReference type="GO" id="GO:0005658">
    <property type="term" value="C:alpha DNA polymerase:primase complex"/>
    <property type="evidence" value="ECO:0007669"/>
    <property type="project" value="UniProtKB-ARBA"/>
</dbReference>
<dbReference type="InterPro" id="IPR002755">
    <property type="entry name" value="DNA_primase_S"/>
</dbReference>
<dbReference type="FunFam" id="3.90.920.10:FF:000003">
    <property type="entry name" value="DNA primase"/>
    <property type="match status" value="1"/>
</dbReference>
<dbReference type="CDD" id="cd04860">
    <property type="entry name" value="AE_Prim_S"/>
    <property type="match status" value="1"/>
</dbReference>
<keyword evidence="9" id="KW-0804">Transcription</keyword>
<gene>
    <name evidence="11" type="ORF">TKK_008928</name>
</gene>
<protein>
    <recommendedName>
        <fullName evidence="10">DNA primase</fullName>
        <ecNumber evidence="10">2.7.7.-</ecNumber>
    </recommendedName>
</protein>
<name>A0ABD2WXL9_9HYME</name>
<keyword evidence="7" id="KW-0479">Metal-binding</keyword>
<proteinExistence type="inferred from homology"/>
<accession>A0ABD2WXL9</accession>
<dbReference type="NCBIfam" id="TIGR00335">
    <property type="entry name" value="primase_sml"/>
    <property type="match status" value="1"/>
</dbReference>
<evidence type="ECO:0000256" key="8">
    <source>
        <dbReference type="ARBA" id="ARBA00022833"/>
    </source>
</evidence>
<dbReference type="Pfam" id="PF01896">
    <property type="entry name" value="DNA_primase_S"/>
    <property type="match status" value="1"/>
</dbReference>
<evidence type="ECO:0000256" key="2">
    <source>
        <dbReference type="ARBA" id="ARBA00022478"/>
    </source>
</evidence>
<evidence type="ECO:0000256" key="4">
    <source>
        <dbReference type="ARBA" id="ARBA00022679"/>
    </source>
</evidence>
<evidence type="ECO:0000256" key="10">
    <source>
        <dbReference type="RuleBase" id="RU003514"/>
    </source>
</evidence>
<keyword evidence="6 10" id="KW-0235">DNA replication</keyword>
<evidence type="ECO:0000256" key="1">
    <source>
        <dbReference type="ARBA" id="ARBA00009762"/>
    </source>
</evidence>
<sequence length="417" mass="49265">MFKPVLPLYYARIFPFDEIHRWLSYGEDELFLNREFALNFDGERFLRYQFYKDAAHLKREIKSLRPTKIDIGAIYNKPPKKLDRESIFPVNKEFIIDIDISDYDDVRTCCSEANICNKCWKFMALAMQILDEAFREDFGFQHILWTFSGRRGVHCWVCDESARQLKKQTRFSVASYLQVVTGGVYRKKKVDLKEPIHPFVRRVLDRVQSIFIDMCVIEQNILGTNEMVSKFLEILNNLSMRTEVHSIFKKYTTSLERWLAFVEFFRTKINNGSEEWNEFPFLIEEIMLQYSYPRLDINVTLGLTHLLKSPFSVHPDTGKIGIPLDIKTIENFDIKLVPNVFDIFDQVDAYDLKAKNQAMAGQVNKKVSEIEKTNLNQYLKTFREFIDELEKDKTEKEMKEEIITESQGLNDEYLLDT</sequence>
<evidence type="ECO:0000256" key="5">
    <source>
        <dbReference type="ARBA" id="ARBA00022695"/>
    </source>
</evidence>
<comment type="similarity">
    <text evidence="1 10">Belongs to the eukaryotic-type primase small subunit family.</text>
</comment>
<dbReference type="EC" id="2.7.7.-" evidence="10"/>
<dbReference type="AlphaFoldDB" id="A0ABD2WXL9"/>
<dbReference type="GO" id="GO:0006269">
    <property type="term" value="P:DNA replication, synthesis of primer"/>
    <property type="evidence" value="ECO:0007669"/>
    <property type="project" value="UniProtKB-KW"/>
</dbReference>
<keyword evidence="12" id="KW-1185">Reference proteome</keyword>
<comment type="caution">
    <text evidence="11">The sequence shown here is derived from an EMBL/GenBank/DDBJ whole genome shotgun (WGS) entry which is preliminary data.</text>
</comment>
<reference evidence="11 12" key="1">
    <citation type="journal article" date="2024" name="bioRxiv">
        <title>A reference genome for Trichogramma kaykai: A tiny desert-dwelling parasitoid wasp with competing sex-ratio distorters.</title>
        <authorList>
            <person name="Culotta J."/>
            <person name="Lindsey A.R."/>
        </authorList>
    </citation>
    <scope>NUCLEOTIDE SEQUENCE [LARGE SCALE GENOMIC DNA]</scope>
    <source>
        <strain evidence="11 12">KSX58</strain>
    </source>
</reference>
<dbReference type="Proteomes" id="UP001627154">
    <property type="component" value="Unassembled WGS sequence"/>
</dbReference>
<keyword evidence="3 10" id="KW-0639">Primosome</keyword>
<keyword evidence="8" id="KW-0862">Zinc</keyword>
<dbReference type="PANTHER" id="PTHR10536">
    <property type="entry name" value="DNA PRIMASE SMALL SUBUNIT"/>
    <property type="match status" value="1"/>
</dbReference>
<organism evidence="11 12">
    <name type="scientific">Trichogramma kaykai</name>
    <dbReference type="NCBI Taxonomy" id="54128"/>
    <lineage>
        <taxon>Eukaryota</taxon>
        <taxon>Metazoa</taxon>
        <taxon>Ecdysozoa</taxon>
        <taxon>Arthropoda</taxon>
        <taxon>Hexapoda</taxon>
        <taxon>Insecta</taxon>
        <taxon>Pterygota</taxon>
        <taxon>Neoptera</taxon>
        <taxon>Endopterygota</taxon>
        <taxon>Hymenoptera</taxon>
        <taxon>Apocrita</taxon>
        <taxon>Proctotrupomorpha</taxon>
        <taxon>Chalcidoidea</taxon>
        <taxon>Trichogrammatidae</taxon>
        <taxon>Trichogramma</taxon>
    </lineage>
</organism>
<dbReference type="InterPro" id="IPR014052">
    <property type="entry name" value="DNA_primase_ssu_euk/arc"/>
</dbReference>
<dbReference type="SUPFAM" id="SSF56747">
    <property type="entry name" value="Prim-pol domain"/>
    <property type="match status" value="1"/>
</dbReference>
<keyword evidence="2 10" id="KW-0240">DNA-directed RNA polymerase</keyword>
<keyword evidence="4 10" id="KW-0808">Transferase</keyword>
<evidence type="ECO:0000256" key="6">
    <source>
        <dbReference type="ARBA" id="ARBA00022705"/>
    </source>
</evidence>
<evidence type="ECO:0000256" key="7">
    <source>
        <dbReference type="ARBA" id="ARBA00022723"/>
    </source>
</evidence>
<dbReference type="GO" id="GO:0003899">
    <property type="term" value="F:DNA-directed RNA polymerase activity"/>
    <property type="evidence" value="ECO:0007669"/>
    <property type="project" value="UniProtKB-ARBA"/>
</dbReference>
<evidence type="ECO:0000256" key="3">
    <source>
        <dbReference type="ARBA" id="ARBA00022515"/>
    </source>
</evidence>
<evidence type="ECO:0000256" key="9">
    <source>
        <dbReference type="ARBA" id="ARBA00023163"/>
    </source>
</evidence>
<keyword evidence="5" id="KW-0548">Nucleotidyltransferase</keyword>
<dbReference type="EMBL" id="JBJJXI010000066">
    <property type="protein sequence ID" value="KAL3397364.1"/>
    <property type="molecule type" value="Genomic_DNA"/>
</dbReference>